<dbReference type="GO" id="GO:0003676">
    <property type="term" value="F:nucleic acid binding"/>
    <property type="evidence" value="ECO:0007669"/>
    <property type="project" value="InterPro"/>
</dbReference>
<dbReference type="Proteomes" id="UP000585474">
    <property type="component" value="Unassembled WGS sequence"/>
</dbReference>
<evidence type="ECO:0000313" key="8">
    <source>
        <dbReference type="EMBL" id="GFZ06752.1"/>
    </source>
</evidence>
<dbReference type="PANTHER" id="PTHR37984:SF5">
    <property type="entry name" value="PROTEIN NYNRIN-LIKE"/>
    <property type="match status" value="1"/>
</dbReference>
<dbReference type="Gene3D" id="3.30.420.10">
    <property type="entry name" value="Ribonuclease H-like superfamily/Ribonuclease H"/>
    <property type="match status" value="1"/>
</dbReference>
<dbReference type="AlphaFoldDB" id="A0A7J0G7Q0"/>
<dbReference type="GO" id="GO:0004519">
    <property type="term" value="F:endonuclease activity"/>
    <property type="evidence" value="ECO:0007669"/>
    <property type="project" value="UniProtKB-KW"/>
</dbReference>
<evidence type="ECO:0000313" key="9">
    <source>
        <dbReference type="Proteomes" id="UP000585474"/>
    </source>
</evidence>
<dbReference type="InterPro" id="IPR000477">
    <property type="entry name" value="RT_dom"/>
</dbReference>
<feature type="region of interest" description="Disordered" evidence="6">
    <location>
        <begin position="1"/>
        <end position="23"/>
    </location>
</feature>
<feature type="compositionally biased region" description="Basic and acidic residues" evidence="6">
    <location>
        <begin position="52"/>
        <end position="84"/>
    </location>
</feature>
<evidence type="ECO:0000256" key="3">
    <source>
        <dbReference type="ARBA" id="ARBA00022722"/>
    </source>
</evidence>
<evidence type="ECO:0000256" key="5">
    <source>
        <dbReference type="ARBA" id="ARBA00023268"/>
    </source>
</evidence>
<dbReference type="InterPro" id="IPR043502">
    <property type="entry name" value="DNA/RNA_pol_sf"/>
</dbReference>
<evidence type="ECO:0000256" key="1">
    <source>
        <dbReference type="ARBA" id="ARBA00022679"/>
    </source>
</evidence>
<organism evidence="8 9">
    <name type="scientific">Actinidia rufa</name>
    <dbReference type="NCBI Taxonomy" id="165716"/>
    <lineage>
        <taxon>Eukaryota</taxon>
        <taxon>Viridiplantae</taxon>
        <taxon>Streptophyta</taxon>
        <taxon>Embryophyta</taxon>
        <taxon>Tracheophyta</taxon>
        <taxon>Spermatophyta</taxon>
        <taxon>Magnoliopsida</taxon>
        <taxon>eudicotyledons</taxon>
        <taxon>Gunneridae</taxon>
        <taxon>Pentapetalae</taxon>
        <taxon>asterids</taxon>
        <taxon>Ericales</taxon>
        <taxon>Actinidiaceae</taxon>
        <taxon>Actinidia</taxon>
    </lineage>
</organism>
<keyword evidence="5" id="KW-0511">Multifunctional enzyme</keyword>
<protein>
    <recommendedName>
        <fullName evidence="7">Integrase catalytic domain-containing protein</fullName>
    </recommendedName>
</protein>
<dbReference type="EMBL" id="BJWL01000018">
    <property type="protein sequence ID" value="GFZ06752.1"/>
    <property type="molecule type" value="Genomic_DNA"/>
</dbReference>
<dbReference type="InterPro" id="IPR041588">
    <property type="entry name" value="Integrase_H2C2"/>
</dbReference>
<dbReference type="InterPro" id="IPR001584">
    <property type="entry name" value="Integrase_cat-core"/>
</dbReference>
<dbReference type="InterPro" id="IPR021109">
    <property type="entry name" value="Peptidase_aspartic_dom_sf"/>
</dbReference>
<dbReference type="InterPro" id="IPR036397">
    <property type="entry name" value="RNaseH_sf"/>
</dbReference>
<dbReference type="InterPro" id="IPR041577">
    <property type="entry name" value="RT_RNaseH_2"/>
</dbReference>
<dbReference type="InterPro" id="IPR050951">
    <property type="entry name" value="Retrovirus_Pol_polyprotein"/>
</dbReference>
<dbReference type="PANTHER" id="PTHR37984">
    <property type="entry name" value="PROTEIN CBG26694"/>
    <property type="match status" value="1"/>
</dbReference>
<dbReference type="GO" id="GO:0015074">
    <property type="term" value="P:DNA integration"/>
    <property type="evidence" value="ECO:0007669"/>
    <property type="project" value="InterPro"/>
</dbReference>
<feature type="domain" description="Integrase catalytic" evidence="7">
    <location>
        <begin position="910"/>
        <end position="1074"/>
    </location>
</feature>
<feature type="region of interest" description="Disordered" evidence="6">
    <location>
        <begin position="40"/>
        <end position="86"/>
    </location>
</feature>
<dbReference type="PROSITE" id="PS50994">
    <property type="entry name" value="INTEGRASE"/>
    <property type="match status" value="1"/>
</dbReference>
<feature type="compositionally biased region" description="Low complexity" evidence="6">
    <location>
        <begin position="1"/>
        <end position="17"/>
    </location>
</feature>
<accession>A0A7J0G7Q0</accession>
<keyword evidence="1" id="KW-0808">Transferase</keyword>
<gene>
    <name evidence="8" type="ORF">Acr_18g0009220</name>
</gene>
<dbReference type="InterPro" id="IPR012337">
    <property type="entry name" value="RNaseH-like_sf"/>
</dbReference>
<dbReference type="CDD" id="cd01647">
    <property type="entry name" value="RT_LTR"/>
    <property type="match status" value="1"/>
</dbReference>
<dbReference type="CDD" id="cd09274">
    <property type="entry name" value="RNase_HI_RT_Ty3"/>
    <property type="match status" value="1"/>
</dbReference>
<evidence type="ECO:0000259" key="7">
    <source>
        <dbReference type="PROSITE" id="PS50994"/>
    </source>
</evidence>
<dbReference type="FunFam" id="1.10.340.70:FF:000001">
    <property type="entry name" value="Retrovirus-related Pol polyprotein from transposon gypsy-like Protein"/>
    <property type="match status" value="1"/>
</dbReference>
<dbReference type="Gene3D" id="3.10.10.10">
    <property type="entry name" value="HIV Type 1 Reverse Transcriptase, subunit A, domain 1"/>
    <property type="match status" value="1"/>
</dbReference>
<dbReference type="Gene3D" id="2.40.70.10">
    <property type="entry name" value="Acid Proteases"/>
    <property type="match status" value="1"/>
</dbReference>
<keyword evidence="3" id="KW-0540">Nuclease</keyword>
<dbReference type="Gene3D" id="3.30.70.270">
    <property type="match status" value="2"/>
</dbReference>
<evidence type="ECO:0000256" key="2">
    <source>
        <dbReference type="ARBA" id="ARBA00022695"/>
    </source>
</evidence>
<name>A0A7J0G7Q0_9ERIC</name>
<dbReference type="InterPro" id="IPR043128">
    <property type="entry name" value="Rev_trsase/Diguanyl_cyclase"/>
</dbReference>
<dbReference type="OrthoDB" id="10055717at2759"/>
<dbReference type="SUPFAM" id="SSF53098">
    <property type="entry name" value="Ribonuclease H-like"/>
    <property type="match status" value="1"/>
</dbReference>
<dbReference type="SUPFAM" id="SSF56672">
    <property type="entry name" value="DNA/RNA polymerases"/>
    <property type="match status" value="1"/>
</dbReference>
<comment type="caution">
    <text evidence="8">The sequence shown here is derived from an EMBL/GenBank/DDBJ whole genome shotgun (WGS) entry which is preliminary data.</text>
</comment>
<keyword evidence="4" id="KW-0255">Endonuclease</keyword>
<dbReference type="Pfam" id="PF17921">
    <property type="entry name" value="Integrase_H2C2"/>
    <property type="match status" value="1"/>
</dbReference>
<dbReference type="FunFam" id="3.10.20.370:FF:000001">
    <property type="entry name" value="Retrovirus-related Pol polyprotein from transposon 17.6-like protein"/>
    <property type="match status" value="1"/>
</dbReference>
<proteinExistence type="predicted"/>
<dbReference type="Pfam" id="PF00078">
    <property type="entry name" value="RVT_1"/>
    <property type="match status" value="1"/>
</dbReference>
<dbReference type="GO" id="GO:0016779">
    <property type="term" value="F:nucleotidyltransferase activity"/>
    <property type="evidence" value="ECO:0007669"/>
    <property type="project" value="UniProtKB-KW"/>
</dbReference>
<dbReference type="Pfam" id="PF17919">
    <property type="entry name" value="RT_RNaseH_2"/>
    <property type="match status" value="1"/>
</dbReference>
<sequence>MQGRFPAQPQQNPKPANCIEETHEQVQAITTLRSGKEIDKTIAPKRVIQGGEKSKELGGESERRKLEEERKESKGQEHEHDSEPVTKVPNEIIVEDLKHAPFPQRLAKVPRDIIEDVLIQVDTVYYPVDFIVLDTQLVDCESSKRHIPVILDRPFLATTNAVIHCRHELLKLSFGNMTLETNIFTVGKQISEVDQIEEINVIESIIQEHVDREFMEDSIERALVWSEPHDQLESENVSFRDASIVSKESDSVLHVGHWIPTFEPLAPSVVKPVSSEEKPPIPKRKPLPSTLKYVFLGEGESYPIVISSSLTEGQMKSLSKILKRHKKSLGWTIADLHGISPLMCTHRIYLEEESKPVRQMQRCLNPNMKEAVRGEVLKLFDTGIIYPISDSKWVSPTQVVLKKPGVTVVKNEHNELVPTRVQTGWRMCIDYQKLNAATRKDHFPLPFWDQVLERVAGRAYYCFLDGYSRYNQIEVALEDQDKTTFTCPFGTYAYRRMPFGLCNAPATFQRCMILIFSDMVEKILEVFMDDFSVYRDTFESCLEHLECVLKRCEESHLVLNWEKCHFMVTQGLVLGHIVSSKGIEVNKAKVELIQHLPIPKCVKDIRSFLGHAEFYRRFIKGFSDISRPLCHLLSLNVPFEWTPQCQEAFDKLKGLLTTAPIIRSPDWSLPFELMCDTSDYAVGAVLRQRIEKKSHVIYYASRTLNDAQLNYTTTEKELLDVVFALDKFRWILLLQEFNIEIRDKKGVENVVADHLSKLPTNGEANNTLPINEYFPDEQLFQITAHANTSLSWFADIANYLATGRIPLHWSSMDRKKFFRHVRYFSWEDPYLFKYCPDQVIRRCTPNDEVKRILEFCHSQACGGHFSSRKTAAKILQSGFYWPTMFRDVHAFCTSCDRCQRLGSLSKRHMMPLTPIIILEVFDCWGIDFMGPFPNSCGYLYILVAIDYVSKWVEAIPSRTNDHAVVVKFLKEYIFARFGMPRAIISDGGSHFCNRPIGLLMRKYGVIHKVGTPYHPQTQGQVELTNREIKQVLEKTVNPSRKDWSLRLVDALWAYRTAYKIILGSSPYRIVYGKACHLPVEIEHKAYWAIRQFNMSLEEAGTLHQLQLNELEEIRNDAYENTRISKANMKSVHDQLIVRKSFNMGQNVLLYNSRLHLFPGKLQSRWSGPFVCMHVISSHGAIEIRNSRNGSVFKVNGHRLKPYLELETREVECVDLHDPPQFD</sequence>
<evidence type="ECO:0000256" key="4">
    <source>
        <dbReference type="ARBA" id="ARBA00022759"/>
    </source>
</evidence>
<reference evidence="8 9" key="1">
    <citation type="submission" date="2019-07" db="EMBL/GenBank/DDBJ databases">
        <title>De Novo Assembly of kiwifruit Actinidia rufa.</title>
        <authorList>
            <person name="Sugita-Konishi S."/>
            <person name="Sato K."/>
            <person name="Mori E."/>
            <person name="Abe Y."/>
            <person name="Kisaki G."/>
            <person name="Hamano K."/>
            <person name="Suezawa K."/>
            <person name="Otani M."/>
            <person name="Fukuda T."/>
            <person name="Manabe T."/>
            <person name="Gomi K."/>
            <person name="Tabuchi M."/>
            <person name="Akimitsu K."/>
            <person name="Kataoka I."/>
        </authorList>
    </citation>
    <scope>NUCLEOTIDE SEQUENCE [LARGE SCALE GENOMIC DNA]</scope>
    <source>
        <strain evidence="9">cv. Fuchu</strain>
    </source>
</reference>
<keyword evidence="2" id="KW-0548">Nucleotidyltransferase</keyword>
<keyword evidence="4" id="KW-0378">Hydrolase</keyword>
<dbReference type="Gene3D" id="1.10.340.70">
    <property type="match status" value="1"/>
</dbReference>
<evidence type="ECO:0000256" key="6">
    <source>
        <dbReference type="SAM" id="MobiDB-lite"/>
    </source>
</evidence>
<dbReference type="FunFam" id="3.30.70.270:FF:000020">
    <property type="entry name" value="Transposon Tf2-6 polyprotein-like Protein"/>
    <property type="match status" value="1"/>
</dbReference>
<keyword evidence="9" id="KW-1185">Reference proteome</keyword>
<dbReference type="Pfam" id="PF00665">
    <property type="entry name" value="rve"/>
    <property type="match status" value="1"/>
</dbReference>